<comment type="cofactor">
    <cofactor evidence="1">
        <name>Mg(2+)</name>
        <dbReference type="ChEBI" id="CHEBI:18420"/>
    </cofactor>
</comment>
<evidence type="ECO:0000313" key="14">
    <source>
        <dbReference type="EMBL" id="HJE48631.1"/>
    </source>
</evidence>
<keyword evidence="8" id="KW-0460">Magnesium</keyword>
<feature type="domain" description="Nudix hydrolase" evidence="13">
    <location>
        <begin position="3"/>
        <end position="133"/>
    </location>
</feature>
<evidence type="ECO:0000256" key="2">
    <source>
        <dbReference type="ARBA" id="ARBA00005582"/>
    </source>
</evidence>
<dbReference type="EMBL" id="NGOH01000120">
    <property type="protein sequence ID" value="OYS09979.1"/>
    <property type="molecule type" value="Genomic_DNA"/>
</dbReference>
<reference evidence="15 16" key="1">
    <citation type="submission" date="2017-04" db="EMBL/GenBank/DDBJ databases">
        <authorList>
            <person name="Lin X.B."/>
            <person name="Stothard P."/>
            <person name="Tasseva G."/>
            <person name="Walter J."/>
        </authorList>
    </citation>
    <scope>NUCLEOTIDE SEQUENCE [LARGE SCALE GENOMIC DNA]</scope>
    <source>
        <strain evidence="15 16">117c</strain>
    </source>
</reference>
<reference evidence="14" key="4">
    <citation type="submission" date="2021-09" db="EMBL/GenBank/DDBJ databases">
        <authorList>
            <person name="Gilroy R."/>
        </authorList>
    </citation>
    <scope>NUCLEOTIDE SEQUENCE</scope>
    <source>
        <strain evidence="14">CHK192-2623</strain>
    </source>
</reference>
<dbReference type="GO" id="GO:0008413">
    <property type="term" value="F:8-oxo-7,8-dihydroguanosine triphosphate pyrophosphatase activity"/>
    <property type="evidence" value="ECO:0007669"/>
    <property type="project" value="TreeGrafter"/>
</dbReference>
<dbReference type="Proteomes" id="UP000215693">
    <property type="component" value="Unassembled WGS sequence"/>
</dbReference>
<keyword evidence="3" id="KW-0515">Mutator protein</keyword>
<keyword evidence="4" id="KW-0235">DNA replication</keyword>
<dbReference type="EC" id="3.6.1.55" evidence="11"/>
<dbReference type="InterPro" id="IPR020476">
    <property type="entry name" value="Nudix_hydrolase"/>
</dbReference>
<evidence type="ECO:0000256" key="9">
    <source>
        <dbReference type="ARBA" id="ARBA00023204"/>
    </source>
</evidence>
<dbReference type="PROSITE" id="PS51462">
    <property type="entry name" value="NUDIX"/>
    <property type="match status" value="1"/>
</dbReference>
<dbReference type="Gene3D" id="3.90.79.10">
    <property type="entry name" value="Nucleoside Triphosphate Pyrophosphohydrolase"/>
    <property type="match status" value="1"/>
</dbReference>
<dbReference type="GO" id="GO:0006260">
    <property type="term" value="P:DNA replication"/>
    <property type="evidence" value="ECO:0007669"/>
    <property type="project" value="UniProtKB-KW"/>
</dbReference>
<evidence type="ECO:0000313" key="16">
    <source>
        <dbReference type="Proteomes" id="UP000215693"/>
    </source>
</evidence>
<evidence type="ECO:0000256" key="5">
    <source>
        <dbReference type="ARBA" id="ARBA00022723"/>
    </source>
</evidence>
<dbReference type="Pfam" id="PF00293">
    <property type="entry name" value="NUDIX"/>
    <property type="match status" value="1"/>
</dbReference>
<dbReference type="GO" id="GO:0044716">
    <property type="term" value="F:8-oxo-GDP phosphatase activity"/>
    <property type="evidence" value="ECO:0007669"/>
    <property type="project" value="TreeGrafter"/>
</dbReference>
<dbReference type="AlphaFoldDB" id="A0A1Z1NCS4"/>
<comment type="caution">
    <text evidence="14">The sequence shown here is derived from an EMBL/GenBank/DDBJ whole genome shotgun (WGS) entry which is preliminary data.</text>
</comment>
<dbReference type="GO" id="GO:0046872">
    <property type="term" value="F:metal ion binding"/>
    <property type="evidence" value="ECO:0007669"/>
    <property type="project" value="UniProtKB-KW"/>
</dbReference>
<dbReference type="EMBL" id="DYYQ01000004">
    <property type="protein sequence ID" value="HJE48631.1"/>
    <property type="molecule type" value="Genomic_DNA"/>
</dbReference>
<organism evidence="14 17">
    <name type="scientific">Lactobacillus johnsonii</name>
    <dbReference type="NCBI Taxonomy" id="33959"/>
    <lineage>
        <taxon>Bacteria</taxon>
        <taxon>Bacillati</taxon>
        <taxon>Bacillota</taxon>
        <taxon>Bacilli</taxon>
        <taxon>Lactobacillales</taxon>
        <taxon>Lactobacillaceae</taxon>
        <taxon>Lactobacillus</taxon>
    </lineage>
</organism>
<dbReference type="GO" id="GO:0006281">
    <property type="term" value="P:DNA repair"/>
    <property type="evidence" value="ECO:0007669"/>
    <property type="project" value="UniProtKB-KW"/>
</dbReference>
<name>A0A1Z1NCS4_LACJH</name>
<dbReference type="SUPFAM" id="SSF55811">
    <property type="entry name" value="Nudix"/>
    <property type="match status" value="1"/>
</dbReference>
<dbReference type="PROSITE" id="PS00893">
    <property type="entry name" value="NUDIX_BOX"/>
    <property type="match status" value="1"/>
</dbReference>
<comment type="catalytic activity">
    <reaction evidence="10">
        <text>8-oxo-dGTP + H2O = 8-oxo-dGMP + diphosphate + H(+)</text>
        <dbReference type="Rhea" id="RHEA:31575"/>
        <dbReference type="ChEBI" id="CHEBI:15377"/>
        <dbReference type="ChEBI" id="CHEBI:15378"/>
        <dbReference type="ChEBI" id="CHEBI:33019"/>
        <dbReference type="ChEBI" id="CHEBI:63224"/>
        <dbReference type="ChEBI" id="CHEBI:77896"/>
        <dbReference type="EC" id="3.6.1.55"/>
    </reaction>
</comment>
<comment type="similarity">
    <text evidence="2 12">Belongs to the Nudix hydrolase family.</text>
</comment>
<evidence type="ECO:0000256" key="8">
    <source>
        <dbReference type="ARBA" id="ARBA00022842"/>
    </source>
</evidence>
<sequence length="141" mass="16177">MKKQIKVVGAAILNQKQDKILVAKRASNRILHDMWEFPGGKIEANETPKQALQREIKEELNVNIEVGPQVGRSTEFEYDFGVVQLTVFYAKLQTHDFKLVAHSSIKWVSEEELANLSWPKADEEIVEELGKQKLEDINFAR</sequence>
<evidence type="ECO:0000256" key="11">
    <source>
        <dbReference type="ARBA" id="ARBA00038905"/>
    </source>
</evidence>
<evidence type="ECO:0000256" key="4">
    <source>
        <dbReference type="ARBA" id="ARBA00022705"/>
    </source>
</evidence>
<evidence type="ECO:0000313" key="15">
    <source>
        <dbReference type="EMBL" id="OYS09979.1"/>
    </source>
</evidence>
<dbReference type="CDD" id="cd03425">
    <property type="entry name" value="NUDIX_MutT_NudA_like"/>
    <property type="match status" value="1"/>
</dbReference>
<accession>A0A1Z1NCS4</accession>
<reference evidence="14" key="3">
    <citation type="journal article" date="2021" name="PeerJ">
        <title>Extensive microbial diversity within the chicken gut microbiome revealed by metagenomics and culture.</title>
        <authorList>
            <person name="Gilroy R."/>
            <person name="Ravi A."/>
            <person name="Getino M."/>
            <person name="Pursley I."/>
            <person name="Horton D.L."/>
            <person name="Alikhan N.F."/>
            <person name="Baker D."/>
            <person name="Gharbi K."/>
            <person name="Hall N."/>
            <person name="Watson M."/>
            <person name="Adriaenssens E.M."/>
            <person name="Foster-Nyarko E."/>
            <person name="Jarju S."/>
            <person name="Secka A."/>
            <person name="Antonio M."/>
            <person name="Oren A."/>
            <person name="Chaudhuri R.R."/>
            <person name="La Ragione R."/>
            <person name="Hildebrand F."/>
            <person name="Pallen M.J."/>
        </authorList>
    </citation>
    <scope>NUCLEOTIDE SEQUENCE</scope>
    <source>
        <strain evidence="14">CHK192-2623</strain>
    </source>
</reference>
<keyword evidence="6" id="KW-0227">DNA damage</keyword>
<gene>
    <name evidence="15" type="ORF">CBF50_09575</name>
    <name evidence="14" type="ORF">K8V69_00310</name>
</gene>
<evidence type="ECO:0000259" key="13">
    <source>
        <dbReference type="PROSITE" id="PS51462"/>
    </source>
</evidence>
<dbReference type="InterPro" id="IPR015797">
    <property type="entry name" value="NUDIX_hydrolase-like_dom_sf"/>
</dbReference>
<reference evidence="15 16" key="2">
    <citation type="submission" date="2017-09" db="EMBL/GenBank/DDBJ databases">
        <title>Tripartite evolution among Lactobacillus johnsonii, Lactobacillus taiwanensis, Lactobacillus reuteri and their rodent host.</title>
        <authorList>
            <person name="Wang T."/>
            <person name="Knowles S."/>
            <person name="Cheng C."/>
        </authorList>
    </citation>
    <scope>NUCLEOTIDE SEQUENCE [LARGE SCALE GENOMIC DNA]</scope>
    <source>
        <strain evidence="15 16">117c</strain>
    </source>
</reference>
<keyword evidence="5" id="KW-0479">Metal-binding</keyword>
<keyword evidence="7 12" id="KW-0378">Hydrolase</keyword>
<dbReference type="Proteomes" id="UP000732527">
    <property type="component" value="Unassembled WGS sequence"/>
</dbReference>
<evidence type="ECO:0000256" key="1">
    <source>
        <dbReference type="ARBA" id="ARBA00001946"/>
    </source>
</evidence>
<dbReference type="GO" id="GO:0035539">
    <property type="term" value="F:8-oxo-7,8-dihydrodeoxyguanosine triphosphate pyrophosphatase activity"/>
    <property type="evidence" value="ECO:0007669"/>
    <property type="project" value="UniProtKB-EC"/>
</dbReference>
<evidence type="ECO:0000256" key="7">
    <source>
        <dbReference type="ARBA" id="ARBA00022801"/>
    </source>
</evidence>
<evidence type="ECO:0000256" key="6">
    <source>
        <dbReference type="ARBA" id="ARBA00022763"/>
    </source>
</evidence>
<dbReference type="InterPro" id="IPR047127">
    <property type="entry name" value="MutT-like"/>
</dbReference>
<protein>
    <recommendedName>
        <fullName evidence="11">8-oxo-dGTP diphosphatase</fullName>
        <ecNumber evidence="11">3.6.1.55</ecNumber>
    </recommendedName>
</protein>
<dbReference type="PANTHER" id="PTHR47707">
    <property type="entry name" value="8-OXO-DGTP DIPHOSPHATASE"/>
    <property type="match status" value="1"/>
</dbReference>
<proteinExistence type="inferred from homology"/>
<evidence type="ECO:0000256" key="3">
    <source>
        <dbReference type="ARBA" id="ARBA00022457"/>
    </source>
</evidence>
<dbReference type="GO" id="GO:0044715">
    <property type="term" value="F:8-oxo-dGDP phosphatase activity"/>
    <property type="evidence" value="ECO:0007669"/>
    <property type="project" value="TreeGrafter"/>
</dbReference>
<dbReference type="PRINTS" id="PR00502">
    <property type="entry name" value="NUDIXFAMILY"/>
</dbReference>
<dbReference type="RefSeq" id="WP_004894537.1">
    <property type="nucleotide sequence ID" value="NZ_CP021703.1"/>
</dbReference>
<evidence type="ECO:0000256" key="12">
    <source>
        <dbReference type="RuleBase" id="RU003476"/>
    </source>
</evidence>
<dbReference type="PANTHER" id="PTHR47707:SF1">
    <property type="entry name" value="NUDIX HYDROLASE FAMILY PROTEIN"/>
    <property type="match status" value="1"/>
</dbReference>
<dbReference type="InterPro" id="IPR000086">
    <property type="entry name" value="NUDIX_hydrolase_dom"/>
</dbReference>
<evidence type="ECO:0000313" key="17">
    <source>
        <dbReference type="Proteomes" id="UP000732527"/>
    </source>
</evidence>
<dbReference type="InterPro" id="IPR020084">
    <property type="entry name" value="NUDIX_hydrolase_CS"/>
</dbReference>
<evidence type="ECO:0000256" key="10">
    <source>
        <dbReference type="ARBA" id="ARBA00035861"/>
    </source>
</evidence>
<keyword evidence="9" id="KW-0234">DNA repair</keyword>